<feature type="transmembrane region" description="Helical" evidence="6">
    <location>
        <begin position="77"/>
        <end position="96"/>
    </location>
</feature>
<gene>
    <name evidence="7" type="ORF">CTRG_00992</name>
</gene>
<keyword evidence="3 6" id="KW-0812">Transmembrane</keyword>
<keyword evidence="8" id="KW-1185">Reference proteome</keyword>
<feature type="transmembrane region" description="Helical" evidence="6">
    <location>
        <begin position="194"/>
        <end position="210"/>
    </location>
</feature>
<sequence length="268" mass="29546">MSSQESETNSIKSYGDNDDDLLNKPVSRIRTCGDGEEFVIFGDVKYYRHEFMQAFGGTMDVGVHRAPVHQVGNPSPLGLLAFSITNLVLSLYGLNVKGIHTTNVIVSLCIFFAGTMQFLAGIWECVVGNTFAFCAMCSYGAFFLSFGAAYIPNFGVMKAYMTQDPTQINNAIGLYLMGWCIFSFMLFLCTLKSVISLSAMFFCITFTFLFQGAGYLADNHTLIKIGCGFGFGVTFFGMFNAWAGMANSTNTYFSIPHRWLVEGGHKSK</sequence>
<feature type="transmembrane region" description="Helical" evidence="6">
    <location>
        <begin position="172"/>
        <end position="188"/>
    </location>
</feature>
<dbReference type="InterPro" id="IPR000791">
    <property type="entry name" value="Gpr1/Fun34/SatP-like"/>
</dbReference>
<proteinExistence type="inferred from homology"/>
<feature type="transmembrane region" description="Helical" evidence="6">
    <location>
        <begin position="103"/>
        <end position="123"/>
    </location>
</feature>
<dbReference type="GeneID" id="8298145"/>
<evidence type="ECO:0000256" key="2">
    <source>
        <dbReference type="ARBA" id="ARBA00005587"/>
    </source>
</evidence>
<dbReference type="AlphaFoldDB" id="C5M4K2"/>
<protein>
    <recommendedName>
        <fullName evidence="9">Ammonia transport outward protein 2</fullName>
    </recommendedName>
</protein>
<evidence type="ECO:0000256" key="6">
    <source>
        <dbReference type="SAM" id="Phobius"/>
    </source>
</evidence>
<comment type="subcellular location">
    <subcellularLocation>
        <location evidence="1">Membrane</location>
        <topology evidence="1">Multi-pass membrane protein</topology>
    </subcellularLocation>
</comment>
<evidence type="ECO:0000256" key="1">
    <source>
        <dbReference type="ARBA" id="ARBA00004141"/>
    </source>
</evidence>
<accession>C5M4K2</accession>
<evidence type="ECO:0008006" key="9">
    <source>
        <dbReference type="Google" id="ProtNLM"/>
    </source>
</evidence>
<organism evidence="7 8">
    <name type="scientific">Candida tropicalis (strain ATCC MYA-3404 / T1)</name>
    <name type="common">Yeast</name>
    <dbReference type="NCBI Taxonomy" id="294747"/>
    <lineage>
        <taxon>Eukaryota</taxon>
        <taxon>Fungi</taxon>
        <taxon>Dikarya</taxon>
        <taxon>Ascomycota</taxon>
        <taxon>Saccharomycotina</taxon>
        <taxon>Pichiomycetes</taxon>
        <taxon>Debaryomycetaceae</taxon>
        <taxon>Candida/Lodderomyces clade</taxon>
        <taxon>Candida</taxon>
    </lineage>
</organism>
<reference evidence="7 8" key="1">
    <citation type="journal article" date="2009" name="Nature">
        <title>Evolution of pathogenicity and sexual reproduction in eight Candida genomes.</title>
        <authorList>
            <person name="Butler G."/>
            <person name="Rasmussen M.D."/>
            <person name="Lin M.F."/>
            <person name="Santos M.A."/>
            <person name="Sakthikumar S."/>
            <person name="Munro C.A."/>
            <person name="Rheinbay E."/>
            <person name="Grabherr M."/>
            <person name="Forche A."/>
            <person name="Reedy J.L."/>
            <person name="Agrafioti I."/>
            <person name="Arnaud M.B."/>
            <person name="Bates S."/>
            <person name="Brown A.J."/>
            <person name="Brunke S."/>
            <person name="Costanzo M.C."/>
            <person name="Fitzpatrick D.A."/>
            <person name="de Groot P.W."/>
            <person name="Harris D."/>
            <person name="Hoyer L.L."/>
            <person name="Hube B."/>
            <person name="Klis F.M."/>
            <person name="Kodira C."/>
            <person name="Lennard N."/>
            <person name="Logue M.E."/>
            <person name="Martin R."/>
            <person name="Neiman A.M."/>
            <person name="Nikolaou E."/>
            <person name="Quail M.A."/>
            <person name="Quinn J."/>
            <person name="Santos M.C."/>
            <person name="Schmitzberger F.F."/>
            <person name="Sherlock G."/>
            <person name="Shah P."/>
            <person name="Silverstein K.A."/>
            <person name="Skrzypek M.S."/>
            <person name="Soll D."/>
            <person name="Staggs R."/>
            <person name="Stansfield I."/>
            <person name="Stumpf M.P."/>
            <person name="Sudbery P.E."/>
            <person name="Srikantha T."/>
            <person name="Zeng Q."/>
            <person name="Berman J."/>
            <person name="Berriman M."/>
            <person name="Heitman J."/>
            <person name="Gow N.A."/>
            <person name="Lorenz M.C."/>
            <person name="Birren B.W."/>
            <person name="Kellis M."/>
            <person name="Cuomo C.A."/>
        </authorList>
    </citation>
    <scope>NUCLEOTIDE SEQUENCE [LARGE SCALE GENOMIC DNA]</scope>
    <source>
        <strain evidence="8">ATCC MYA-3404 / T1</strain>
    </source>
</reference>
<evidence type="ECO:0000313" key="7">
    <source>
        <dbReference type="EMBL" id="EER36252.1"/>
    </source>
</evidence>
<evidence type="ECO:0000256" key="3">
    <source>
        <dbReference type="ARBA" id="ARBA00022692"/>
    </source>
</evidence>
<dbReference type="HOGENOM" id="CLU_051062_0_0_1"/>
<dbReference type="RefSeq" id="XP_002546210.1">
    <property type="nucleotide sequence ID" value="XM_002546164.1"/>
</dbReference>
<dbReference type="KEGG" id="ctp:CTRG_00992"/>
<dbReference type="OrthoDB" id="3648309at2759"/>
<evidence type="ECO:0000256" key="4">
    <source>
        <dbReference type="ARBA" id="ARBA00022989"/>
    </source>
</evidence>
<evidence type="ECO:0000256" key="5">
    <source>
        <dbReference type="ARBA" id="ARBA00023136"/>
    </source>
</evidence>
<keyword evidence="4 6" id="KW-1133">Transmembrane helix</keyword>
<dbReference type="VEuPathDB" id="FungiDB:CTRG_00992"/>
<comment type="similarity">
    <text evidence="2">Belongs to the acetate uptake transporter (AceTr) (TC 2.A.96) family.</text>
</comment>
<dbReference type="PANTHER" id="PTHR31123">
    <property type="entry name" value="ACCUMULATION OF DYADS PROTEIN 2-RELATED"/>
    <property type="match status" value="1"/>
</dbReference>
<keyword evidence="5 6" id="KW-0472">Membrane</keyword>
<name>C5M4K2_CANTT</name>
<dbReference type="PANTHER" id="PTHR31123:SF1">
    <property type="entry name" value="ACCUMULATION OF DYADS PROTEIN 2-RELATED"/>
    <property type="match status" value="1"/>
</dbReference>
<dbReference type="InterPro" id="IPR051633">
    <property type="entry name" value="AceTr"/>
</dbReference>
<dbReference type="GO" id="GO:0015123">
    <property type="term" value="F:acetate transmembrane transporter activity"/>
    <property type="evidence" value="ECO:0007669"/>
    <property type="project" value="TreeGrafter"/>
</dbReference>
<dbReference type="eggNOG" id="ENOG502QUJS">
    <property type="taxonomic scope" value="Eukaryota"/>
</dbReference>
<dbReference type="EMBL" id="GG692395">
    <property type="protein sequence ID" value="EER36252.1"/>
    <property type="molecule type" value="Genomic_DNA"/>
</dbReference>
<dbReference type="Proteomes" id="UP000002037">
    <property type="component" value="Unassembled WGS sequence"/>
</dbReference>
<evidence type="ECO:0000313" key="8">
    <source>
        <dbReference type="Proteomes" id="UP000002037"/>
    </source>
</evidence>
<dbReference type="GO" id="GO:0005886">
    <property type="term" value="C:plasma membrane"/>
    <property type="evidence" value="ECO:0007669"/>
    <property type="project" value="TreeGrafter"/>
</dbReference>
<feature type="transmembrane region" description="Helical" evidence="6">
    <location>
        <begin position="129"/>
        <end position="151"/>
    </location>
</feature>
<dbReference type="NCBIfam" id="NF038013">
    <property type="entry name" value="AceTr_1"/>
    <property type="match status" value="1"/>
</dbReference>
<feature type="transmembrane region" description="Helical" evidence="6">
    <location>
        <begin position="222"/>
        <end position="243"/>
    </location>
</feature>
<dbReference type="Pfam" id="PF01184">
    <property type="entry name" value="Gpr1_Fun34_YaaH"/>
    <property type="match status" value="1"/>
</dbReference>